<dbReference type="Proteomes" id="UP000177622">
    <property type="component" value="Unassembled WGS sequence"/>
</dbReference>
<accession>A0A1F5LSS4</accession>
<sequence>MSCSRDRNSPIPENIRDQLVVVSSCLRVELSRHSRNE</sequence>
<comment type="caution">
    <text evidence="1">The sequence shown here is derived from an EMBL/GenBank/DDBJ whole genome shotgun (WGS) entry which is preliminary data.</text>
</comment>
<name>A0A1F5LSS4_PENAI</name>
<dbReference type="RefSeq" id="XP_022491691.1">
    <property type="nucleotide sequence ID" value="XM_022628294.1"/>
</dbReference>
<protein>
    <submittedName>
        <fullName evidence="1">Uncharacterized protein</fullName>
    </submittedName>
</protein>
<keyword evidence="2" id="KW-1185">Reference proteome</keyword>
<gene>
    <name evidence="1" type="ORF">PENARI_c003G04301</name>
</gene>
<reference evidence="1 2" key="1">
    <citation type="journal article" date="2016" name="Sci. Rep.">
        <title>Penicillium arizonense, a new, genome sequenced fungal species, reveals a high chemical diversity in secreted metabolites.</title>
        <authorList>
            <person name="Grijseels S."/>
            <person name="Nielsen J.C."/>
            <person name="Randelovic M."/>
            <person name="Nielsen J."/>
            <person name="Nielsen K.F."/>
            <person name="Workman M."/>
            <person name="Frisvad J.C."/>
        </authorList>
    </citation>
    <scope>NUCLEOTIDE SEQUENCE [LARGE SCALE GENOMIC DNA]</scope>
    <source>
        <strain evidence="1 2">CBS 141311</strain>
    </source>
</reference>
<organism evidence="1 2">
    <name type="scientific">Penicillium arizonense</name>
    <dbReference type="NCBI Taxonomy" id="1835702"/>
    <lineage>
        <taxon>Eukaryota</taxon>
        <taxon>Fungi</taxon>
        <taxon>Dikarya</taxon>
        <taxon>Ascomycota</taxon>
        <taxon>Pezizomycotina</taxon>
        <taxon>Eurotiomycetes</taxon>
        <taxon>Eurotiomycetidae</taxon>
        <taxon>Eurotiales</taxon>
        <taxon>Aspergillaceae</taxon>
        <taxon>Penicillium</taxon>
    </lineage>
</organism>
<proteinExistence type="predicted"/>
<dbReference type="GeneID" id="34573028"/>
<dbReference type="EMBL" id="LXJU01000003">
    <property type="protein sequence ID" value="OGE56263.1"/>
    <property type="molecule type" value="Genomic_DNA"/>
</dbReference>
<evidence type="ECO:0000313" key="1">
    <source>
        <dbReference type="EMBL" id="OGE56263.1"/>
    </source>
</evidence>
<dbReference type="AlphaFoldDB" id="A0A1F5LSS4"/>
<evidence type="ECO:0000313" key="2">
    <source>
        <dbReference type="Proteomes" id="UP000177622"/>
    </source>
</evidence>